<dbReference type="Pfam" id="PF07650">
    <property type="entry name" value="KH_2"/>
    <property type="match status" value="1"/>
</dbReference>
<evidence type="ECO:0000256" key="5">
    <source>
        <dbReference type="ARBA" id="ARBA00023274"/>
    </source>
</evidence>
<feature type="domain" description="KH type-2" evidence="6">
    <location>
        <begin position="16"/>
        <end position="85"/>
    </location>
</feature>
<dbReference type="AlphaFoldDB" id="U3GT49"/>
<sequence>MEERKFVALKKEEYAIKEFVKNYLGKGKVSKVQIEYTPVGEKVIMFTSKPGLIIGRGGEKINSLTNVLKKKFKFENPHIEIQEITNPNLDAQSVADEIAMNIESKGSLKFKIISYRLLKQIVDAGALGVELQLSGKLPSARARTWRFTKGYLKKVGDSSKVVDKAISIAQTKMGSIGIQVSILHPDAKIHDKIDLTPKQIKVEEN</sequence>
<dbReference type="GO" id="GO:0003735">
    <property type="term" value="F:structural constituent of ribosome"/>
    <property type="evidence" value="ECO:0007669"/>
    <property type="project" value="InterPro"/>
</dbReference>
<evidence type="ECO:0000256" key="2">
    <source>
        <dbReference type="ARBA" id="ARBA00022730"/>
    </source>
</evidence>
<dbReference type="InterPro" id="IPR004087">
    <property type="entry name" value="KH_dom"/>
</dbReference>
<proteinExistence type="inferred from homology"/>
<dbReference type="InterPro" id="IPR005703">
    <property type="entry name" value="Ribosomal_uS3_euk/arc"/>
</dbReference>
<evidence type="ECO:0000313" key="7">
    <source>
        <dbReference type="EMBL" id="AGT99821.1"/>
    </source>
</evidence>
<dbReference type="Pfam" id="PF00189">
    <property type="entry name" value="Ribosomal_S3_C"/>
    <property type="match status" value="1"/>
</dbReference>
<keyword evidence="4 7" id="KW-0689">Ribosomal protein</keyword>
<accession>U3GT49</accession>
<dbReference type="NCBIfam" id="TIGR01008">
    <property type="entry name" value="uS3_euk_arch"/>
    <property type="match status" value="1"/>
</dbReference>
<comment type="similarity">
    <text evidence="1">Belongs to the universal ribosomal protein uS3 family.</text>
</comment>
<dbReference type="NCBIfam" id="NF003219">
    <property type="entry name" value="PRK04191.1"/>
    <property type="match status" value="1"/>
</dbReference>
<dbReference type="SMART" id="SM00322">
    <property type="entry name" value="KH"/>
    <property type="match status" value="1"/>
</dbReference>
<reference evidence="7" key="1">
    <citation type="journal article" date="2015" name="Nat. Commun.">
        <title>Diverse, uncultivated ultra-small bacterial cells in groundwater.</title>
        <authorList>
            <person name="Luef B."/>
            <person name="Frischkorn K.R."/>
            <person name="Wrighton K.C."/>
            <person name="Holman H.-Y.N."/>
            <person name="Birarda G."/>
            <person name="Thomas B.C."/>
            <person name="Singh A."/>
            <person name="Williams K.H."/>
            <person name="Siegerist C.E."/>
            <person name="Tringe S.G."/>
            <person name="Downing K.H."/>
            <person name="Comolli L.R."/>
            <person name="Banfield J.F."/>
        </authorList>
    </citation>
    <scope>NUCLEOTIDE SEQUENCE</scope>
</reference>
<dbReference type="SUPFAM" id="SSF54814">
    <property type="entry name" value="Prokaryotic type KH domain (KH-domain type II)"/>
    <property type="match status" value="1"/>
</dbReference>
<keyword evidence="5" id="KW-0687">Ribonucleoprotein</keyword>
<dbReference type="PANTHER" id="PTHR11760:SF32">
    <property type="entry name" value="SMALL RIBOSOMAL SUBUNIT PROTEIN US3"/>
    <property type="match status" value="1"/>
</dbReference>
<dbReference type="GO" id="GO:1990904">
    <property type="term" value="C:ribonucleoprotein complex"/>
    <property type="evidence" value="ECO:0007669"/>
    <property type="project" value="UniProtKB-KW"/>
</dbReference>
<dbReference type="PROSITE" id="PS50823">
    <property type="entry name" value="KH_TYPE_2"/>
    <property type="match status" value="1"/>
</dbReference>
<dbReference type="Gene3D" id="3.30.1140.32">
    <property type="entry name" value="Ribosomal protein S3, C-terminal domain"/>
    <property type="match status" value="1"/>
</dbReference>
<evidence type="ECO:0000256" key="1">
    <source>
        <dbReference type="ARBA" id="ARBA00010761"/>
    </source>
</evidence>
<dbReference type="InterPro" id="IPR057258">
    <property type="entry name" value="Ribosomal_uS3"/>
</dbReference>
<evidence type="ECO:0000256" key="3">
    <source>
        <dbReference type="ARBA" id="ARBA00022884"/>
    </source>
</evidence>
<evidence type="ECO:0000256" key="4">
    <source>
        <dbReference type="ARBA" id="ARBA00022980"/>
    </source>
</evidence>
<keyword evidence="3" id="KW-0694">RNA-binding</keyword>
<dbReference type="EMBL" id="KC999324">
    <property type="protein sequence ID" value="AGT99821.1"/>
    <property type="molecule type" value="Genomic_DNA"/>
</dbReference>
<dbReference type="SUPFAM" id="SSF54821">
    <property type="entry name" value="Ribosomal protein S3 C-terminal domain"/>
    <property type="match status" value="1"/>
</dbReference>
<dbReference type="FunFam" id="3.30.300.20:FF:000001">
    <property type="entry name" value="30S ribosomal protein S3"/>
    <property type="match status" value="1"/>
</dbReference>
<keyword evidence="2" id="KW-0699">rRNA-binding</keyword>
<dbReference type="InterPro" id="IPR004044">
    <property type="entry name" value="KH_dom_type_2"/>
</dbReference>
<dbReference type="InterPro" id="IPR001351">
    <property type="entry name" value="Ribosomal_uS3_C"/>
</dbReference>
<protein>
    <submittedName>
        <fullName evidence="7">30S ribosomal protein S3</fullName>
    </submittedName>
</protein>
<dbReference type="PANTHER" id="PTHR11760">
    <property type="entry name" value="30S/40S RIBOSOMAL PROTEIN S3"/>
    <property type="match status" value="1"/>
</dbReference>
<dbReference type="GO" id="GO:0019843">
    <property type="term" value="F:rRNA binding"/>
    <property type="evidence" value="ECO:0007669"/>
    <property type="project" value="UniProtKB-KW"/>
</dbReference>
<dbReference type="CDD" id="cd02411">
    <property type="entry name" value="KH-II_30S_S3_arch"/>
    <property type="match status" value="1"/>
</dbReference>
<dbReference type="InterPro" id="IPR036419">
    <property type="entry name" value="Ribosomal_S3_C_sf"/>
</dbReference>
<organism evidence="7">
    <name type="scientific">uncultured organism</name>
    <dbReference type="NCBI Taxonomy" id="155900"/>
    <lineage>
        <taxon>unclassified sequences</taxon>
        <taxon>environmental samples</taxon>
    </lineage>
</organism>
<evidence type="ECO:0000259" key="6">
    <source>
        <dbReference type="PROSITE" id="PS50823"/>
    </source>
</evidence>
<name>U3GT49_9ZZZZ</name>
<dbReference type="InterPro" id="IPR009019">
    <property type="entry name" value="KH_sf_prok-type"/>
</dbReference>
<dbReference type="InterPro" id="IPR015946">
    <property type="entry name" value="KH_dom-like_a/b"/>
</dbReference>
<dbReference type="Gene3D" id="3.30.300.20">
    <property type="match status" value="1"/>
</dbReference>